<dbReference type="EMBL" id="SLZZ01000006">
    <property type="protein sequence ID" value="TCS80230.1"/>
    <property type="molecule type" value="Genomic_DNA"/>
</dbReference>
<dbReference type="InterPro" id="IPR036388">
    <property type="entry name" value="WH-like_DNA-bd_sf"/>
</dbReference>
<dbReference type="PANTHER" id="PTHR30432:SF1">
    <property type="entry name" value="DNA-BINDING TRANSCRIPTIONAL DUAL REGULATOR MODE"/>
    <property type="match status" value="1"/>
</dbReference>
<dbReference type="RefSeq" id="WP_132379861.1">
    <property type="nucleotide sequence ID" value="NZ_DAIPCY010000073.1"/>
</dbReference>
<dbReference type="InterPro" id="IPR036390">
    <property type="entry name" value="WH_DNA-bd_sf"/>
</dbReference>
<organism evidence="1 2">
    <name type="scientific">Muricomes intestini</name>
    <dbReference type="NCBI Taxonomy" id="1796634"/>
    <lineage>
        <taxon>Bacteria</taxon>
        <taxon>Bacillati</taxon>
        <taxon>Bacillota</taxon>
        <taxon>Clostridia</taxon>
        <taxon>Lachnospirales</taxon>
        <taxon>Lachnospiraceae</taxon>
        <taxon>Muricomes</taxon>
    </lineage>
</organism>
<dbReference type="SUPFAM" id="SSF46785">
    <property type="entry name" value="Winged helix' DNA-binding domain"/>
    <property type="match status" value="1"/>
</dbReference>
<evidence type="ECO:0000313" key="1">
    <source>
        <dbReference type="EMBL" id="TCS80230.1"/>
    </source>
</evidence>
<dbReference type="PANTHER" id="PTHR30432">
    <property type="entry name" value="TRANSCRIPTIONAL REGULATOR MODE"/>
    <property type="match status" value="1"/>
</dbReference>
<gene>
    <name evidence="1" type="ORF">EDD59_10655</name>
</gene>
<proteinExistence type="predicted"/>
<comment type="caution">
    <text evidence="1">The sequence shown here is derived from an EMBL/GenBank/DDBJ whole genome shotgun (WGS) entry which is preliminary data.</text>
</comment>
<dbReference type="InterPro" id="IPR051815">
    <property type="entry name" value="Molybdate_resp_trans_reg"/>
</dbReference>
<dbReference type="AlphaFoldDB" id="A0A4R3KBA4"/>
<accession>A0A4R3KBA4</accession>
<evidence type="ECO:0000313" key="2">
    <source>
        <dbReference type="Proteomes" id="UP000295726"/>
    </source>
</evidence>
<dbReference type="Gene3D" id="1.10.10.10">
    <property type="entry name" value="Winged helix-like DNA-binding domain superfamily/Winged helix DNA-binding domain"/>
    <property type="match status" value="1"/>
</dbReference>
<sequence>MFHPYVQLKIYNEELVCGPGLVTLLEFLRGTDSMKEACAEMGMSYSKGWKIVNRAERELGYDLLVRQHGGSQGGKCGLTGKGESLITRFRQMEQKVNEQTKAAFEEYFPEYSSQPDPHKRI</sequence>
<keyword evidence="2" id="KW-1185">Reference proteome</keyword>
<protein>
    <submittedName>
        <fullName evidence="1">Molybdate transport system regulatory protein</fullName>
    </submittedName>
</protein>
<dbReference type="OrthoDB" id="285216at2"/>
<name>A0A4R3KBA4_9FIRM</name>
<reference evidence="1 2" key="1">
    <citation type="submission" date="2019-03" db="EMBL/GenBank/DDBJ databases">
        <title>Genomic Encyclopedia of Type Strains, Phase IV (KMG-IV): sequencing the most valuable type-strain genomes for metagenomic binning, comparative biology and taxonomic classification.</title>
        <authorList>
            <person name="Goeker M."/>
        </authorList>
    </citation>
    <scope>NUCLEOTIDE SEQUENCE [LARGE SCALE GENOMIC DNA]</scope>
    <source>
        <strain evidence="1 2">DSM 29489</strain>
    </source>
</reference>
<dbReference type="Proteomes" id="UP000295726">
    <property type="component" value="Unassembled WGS sequence"/>
</dbReference>